<gene>
    <name evidence="2" type="ORF">HMPREF9246_0127</name>
</gene>
<proteinExistence type="predicted"/>
<comment type="caution">
    <text evidence="2">The sequence shown here is derived from an EMBL/GenBank/DDBJ whole genome shotgun (WGS) entry which is preliminary data.</text>
</comment>
<keyword evidence="1" id="KW-1133">Transmembrane helix</keyword>
<reference evidence="2 3" key="1">
    <citation type="submission" date="2011-01" db="EMBL/GenBank/DDBJ databases">
        <authorList>
            <person name="Durkin A.S."/>
            <person name="Madupu R."/>
            <person name="Torralba M."/>
            <person name="Gillis M."/>
            <person name="Methe B."/>
            <person name="Sutton G."/>
            <person name="Nelson K.E."/>
        </authorList>
    </citation>
    <scope>NUCLEOTIDE SEQUENCE [LARGE SCALE GENOMIC DNA]</scope>
    <source>
        <strain evidence="2 3">ACS-025-V-Sch4</strain>
    </source>
</reference>
<protein>
    <submittedName>
        <fullName evidence="2">Uncharacterized protein</fullName>
    </submittedName>
</protein>
<feature type="transmembrane region" description="Helical" evidence="1">
    <location>
        <begin position="39"/>
        <end position="56"/>
    </location>
</feature>
<evidence type="ECO:0000313" key="2">
    <source>
        <dbReference type="EMBL" id="EGC83158.1"/>
    </source>
</evidence>
<keyword evidence="3" id="KW-1185">Reference proteome</keyword>
<sequence>MSNNNIFKDSNLLEFVTSTITFVLLIILTIIQFVNSKPFWWIILLVTIIMGANAYLKYKKFKENKKHS</sequence>
<evidence type="ECO:0000256" key="1">
    <source>
        <dbReference type="SAM" id="Phobius"/>
    </source>
</evidence>
<evidence type="ECO:0000313" key="3">
    <source>
        <dbReference type="Proteomes" id="UP000005277"/>
    </source>
</evidence>
<accession>F0H328</accession>
<dbReference type="Proteomes" id="UP000005277">
    <property type="component" value="Unassembled WGS sequence"/>
</dbReference>
<keyword evidence="1" id="KW-0812">Transmembrane</keyword>
<dbReference type="AlphaFoldDB" id="F0H328"/>
<dbReference type="RefSeq" id="WP_004818662.1">
    <property type="nucleotide sequence ID" value="NZ_AEXN01000047.1"/>
</dbReference>
<feature type="transmembrane region" description="Helical" evidence="1">
    <location>
        <begin position="12"/>
        <end position="33"/>
    </location>
</feature>
<organism evidence="2 3">
    <name type="scientific">Anaerococcus hydrogenalis ACS-025-V-Sch4</name>
    <dbReference type="NCBI Taxonomy" id="879306"/>
    <lineage>
        <taxon>Bacteria</taxon>
        <taxon>Bacillati</taxon>
        <taxon>Bacillota</taxon>
        <taxon>Tissierellia</taxon>
        <taxon>Tissierellales</taxon>
        <taxon>Peptoniphilaceae</taxon>
        <taxon>Anaerococcus</taxon>
    </lineage>
</organism>
<dbReference type="EMBL" id="AEXN01000047">
    <property type="protein sequence ID" value="EGC83158.1"/>
    <property type="molecule type" value="Genomic_DNA"/>
</dbReference>
<keyword evidence="1" id="KW-0472">Membrane</keyword>
<name>F0H328_9FIRM</name>